<feature type="region of interest" description="Disordered" evidence="1">
    <location>
        <begin position="525"/>
        <end position="601"/>
    </location>
</feature>
<comment type="caution">
    <text evidence="2">The sequence shown here is derived from an EMBL/GenBank/DDBJ whole genome shotgun (WGS) entry which is preliminary data.</text>
</comment>
<feature type="compositionally biased region" description="Low complexity" evidence="1">
    <location>
        <begin position="1"/>
        <end position="19"/>
    </location>
</feature>
<feature type="compositionally biased region" description="Low complexity" evidence="1">
    <location>
        <begin position="385"/>
        <end position="397"/>
    </location>
</feature>
<feature type="region of interest" description="Disordered" evidence="1">
    <location>
        <begin position="720"/>
        <end position="794"/>
    </location>
</feature>
<feature type="region of interest" description="Disordered" evidence="1">
    <location>
        <begin position="617"/>
        <end position="705"/>
    </location>
</feature>
<sequence>MAMAMAAAAAADKNAARATPPRPPTPTTASTHAAAEPHGAARVESAQRTKAQQRQQRPLLRTVTRRLVSGAVPSHAGGAAERPGARSRMTPLRQTLSPSARAPPAAPAKAGTEHDNAAHGSATKRRRPQVPPCGFRKSATTLGSSPGKRDAAGREPLRRQLTCSRAASLHHHLRAVANSPPEKRQFSAALLRQATPTTGAAMALSPASKKAAILAKPGSRATAAGKKNATPCENAAGAMDLLRRPPSLKPRSHGTPTAAPRGNATSLRPWYIRLTSASAHVAPATKQCERSATAKALPTPTRKPRVALRTASAPCLPQPTRRLQRTHTSDRPAGATRDAASSSLHTAVVPAPRTRVSRTNSAPSRVGGRGGAAQEGRRRTPTPPLARARAAVHGGAVPFSAFDRRGGGAGRRTSSLHLRAPGEEDQLQRQRKTQKGAKDGRDAVGEGGAAQQKPVLRKAPLPIRGTNSTLCREASTRAKERQRIRQEHERLAAEVPHLSQETWLAMRRELQRLVEVRSKRTGAVLESHAEAPHQGGERDRRREGIRKNPTVGGMAMPARPGGGILQHAGTAGDAVATEPARSLEGATGSRTGAPDGPCNTGAGQEVEVVVAVAEGGFSSPHRGSGAARARPKLVAGADKNFRSPPRHRRLSPTAVHGEGAAAGAHTAPPHGRRGSGVDDDDDEDEEEAAKLRGSGSCGSGASPSIRAPSALLDDAGAASASSTPWLRRGDAAASDDDAASPSVLPPQRRNSPTSTRRRSVRRRAKAPVLNFCRTRSTPRRSYSATSPVRRHRGVWDRSNSKRFAASRNARGGGRGDGVVVLSSDMLVALYATIHGTADGNSGGGGGGGGPCAQRRGRRSLPHLPTARTLNYEDSASTRMTTTTTKAVAVAPISAGWKLRGQSAR</sequence>
<evidence type="ECO:0000256" key="1">
    <source>
        <dbReference type="SAM" id="MobiDB-lite"/>
    </source>
</evidence>
<dbReference type="Proteomes" id="UP000284403">
    <property type="component" value="Unassembled WGS sequence"/>
</dbReference>
<name>A0A422PEK0_9TRYP</name>
<dbReference type="GeneID" id="40318881"/>
<feature type="region of interest" description="Disordered" evidence="1">
    <location>
        <begin position="1"/>
        <end position="156"/>
    </location>
</feature>
<reference evidence="2 3" key="1">
    <citation type="journal article" date="2018" name="BMC Genomics">
        <title>Genomic comparison of Trypanosoma conorhini and Trypanosoma rangeli to Trypanosoma cruzi strains of high and low virulence.</title>
        <authorList>
            <person name="Bradwell K.R."/>
            <person name="Koparde V.N."/>
            <person name="Matveyev A.V."/>
            <person name="Serrano M.G."/>
            <person name="Alves J.M."/>
            <person name="Parikh H."/>
            <person name="Huang B."/>
            <person name="Lee V."/>
            <person name="Espinosa-Alvarez O."/>
            <person name="Ortiz P.A."/>
            <person name="Costa-Martins A.G."/>
            <person name="Teixeira M.M."/>
            <person name="Buck G.A."/>
        </authorList>
    </citation>
    <scope>NUCLEOTIDE SEQUENCE [LARGE SCALE GENOMIC DNA]</scope>
    <source>
        <strain evidence="2 3">025E</strain>
    </source>
</reference>
<accession>A0A422PEK0</accession>
<dbReference type="RefSeq" id="XP_029227709.1">
    <property type="nucleotide sequence ID" value="XM_029372171.1"/>
</dbReference>
<feature type="compositionally biased region" description="Gly residues" evidence="1">
    <location>
        <begin position="840"/>
        <end position="850"/>
    </location>
</feature>
<feature type="compositionally biased region" description="Acidic residues" evidence="1">
    <location>
        <begin position="677"/>
        <end position="687"/>
    </location>
</feature>
<feature type="compositionally biased region" description="Low complexity" evidence="1">
    <location>
        <begin position="98"/>
        <end position="110"/>
    </location>
</feature>
<feature type="compositionally biased region" description="Low complexity" evidence="1">
    <location>
        <begin position="745"/>
        <end position="754"/>
    </location>
</feature>
<protein>
    <submittedName>
        <fullName evidence="2">Uncharacterized protein</fullName>
    </submittedName>
</protein>
<organism evidence="2 3">
    <name type="scientific">Trypanosoma conorhini</name>
    <dbReference type="NCBI Taxonomy" id="83891"/>
    <lineage>
        <taxon>Eukaryota</taxon>
        <taxon>Discoba</taxon>
        <taxon>Euglenozoa</taxon>
        <taxon>Kinetoplastea</taxon>
        <taxon>Metakinetoplastina</taxon>
        <taxon>Trypanosomatida</taxon>
        <taxon>Trypanosomatidae</taxon>
        <taxon>Trypanosoma</taxon>
    </lineage>
</organism>
<feature type="region of interest" description="Disordered" evidence="1">
    <location>
        <begin position="837"/>
        <end position="880"/>
    </location>
</feature>
<gene>
    <name evidence="2" type="ORF">Tco025E_05270</name>
</gene>
<evidence type="ECO:0000313" key="2">
    <source>
        <dbReference type="EMBL" id="RNF16136.1"/>
    </source>
</evidence>
<evidence type="ECO:0000313" key="3">
    <source>
        <dbReference type="Proteomes" id="UP000284403"/>
    </source>
</evidence>
<feature type="region of interest" description="Disordered" evidence="1">
    <location>
        <begin position="243"/>
        <end position="265"/>
    </location>
</feature>
<keyword evidence="3" id="KW-1185">Reference proteome</keyword>
<feature type="compositionally biased region" description="Basic and acidic residues" evidence="1">
    <location>
        <begin position="527"/>
        <end position="546"/>
    </location>
</feature>
<feature type="compositionally biased region" description="Basic and acidic residues" evidence="1">
    <location>
        <begin position="147"/>
        <end position="156"/>
    </location>
</feature>
<dbReference type="EMBL" id="MKKU01000303">
    <property type="protein sequence ID" value="RNF16136.1"/>
    <property type="molecule type" value="Genomic_DNA"/>
</dbReference>
<feature type="compositionally biased region" description="Polar residues" evidence="1">
    <location>
        <begin position="773"/>
        <end position="786"/>
    </location>
</feature>
<feature type="region of interest" description="Disordered" evidence="1">
    <location>
        <begin position="283"/>
        <end position="485"/>
    </location>
</feature>
<feature type="compositionally biased region" description="Low complexity" evidence="1">
    <location>
        <begin position="48"/>
        <end position="68"/>
    </location>
</feature>
<feature type="compositionally biased region" description="Basic residues" evidence="1">
    <location>
        <begin position="755"/>
        <end position="765"/>
    </location>
</feature>
<dbReference type="AlphaFoldDB" id="A0A422PEK0"/>
<feature type="compositionally biased region" description="Basic and acidic residues" evidence="1">
    <location>
        <begin position="474"/>
        <end position="485"/>
    </location>
</feature>
<feature type="compositionally biased region" description="Low complexity" evidence="1">
    <location>
        <begin position="653"/>
        <end position="669"/>
    </location>
</feature>
<feature type="compositionally biased region" description="Polar residues" evidence="1">
    <location>
        <begin position="867"/>
        <end position="879"/>
    </location>
</feature>
<dbReference type="OrthoDB" id="251119at2759"/>
<proteinExistence type="predicted"/>